<evidence type="ECO:0000256" key="4">
    <source>
        <dbReference type="SAM" id="MobiDB-lite"/>
    </source>
</evidence>
<dbReference type="Pfam" id="PF08534">
    <property type="entry name" value="Redoxin"/>
    <property type="match status" value="1"/>
</dbReference>
<evidence type="ECO:0000256" key="3">
    <source>
        <dbReference type="ARBA" id="ARBA00023284"/>
    </source>
</evidence>
<dbReference type="EMBL" id="CP018820">
    <property type="protein sequence ID" value="APR51537.1"/>
    <property type="molecule type" value="Genomic_DNA"/>
</dbReference>
<evidence type="ECO:0000259" key="5">
    <source>
        <dbReference type="PROSITE" id="PS51352"/>
    </source>
</evidence>
<proteinExistence type="predicted"/>
<dbReference type="InterPro" id="IPR050553">
    <property type="entry name" value="Thioredoxin_ResA/DsbE_sf"/>
</dbReference>
<comment type="subcellular location">
    <subcellularLocation>
        <location evidence="1">Cell envelope</location>
    </subcellularLocation>
</comment>
<dbReference type="PROSITE" id="PS51352">
    <property type="entry name" value="THIOREDOXIN_2"/>
    <property type="match status" value="1"/>
</dbReference>
<evidence type="ECO:0000313" key="8">
    <source>
        <dbReference type="Proteomes" id="UP000185161"/>
    </source>
</evidence>
<dbReference type="InterPro" id="IPR013740">
    <property type="entry name" value="Redoxin"/>
</dbReference>
<dbReference type="Proteomes" id="UP000185161">
    <property type="component" value="Chromosome"/>
</dbReference>
<dbReference type="GO" id="GO:0015036">
    <property type="term" value="F:disulfide oxidoreductase activity"/>
    <property type="evidence" value="ECO:0007669"/>
    <property type="project" value="UniProtKB-ARBA"/>
</dbReference>
<dbReference type="InterPro" id="IPR036249">
    <property type="entry name" value="Thioredoxin-like_sf"/>
</dbReference>
<name>A0A1L6J6S1_9SPHN</name>
<dbReference type="Gene3D" id="3.40.30.10">
    <property type="entry name" value="Glutaredoxin"/>
    <property type="match status" value="1"/>
</dbReference>
<dbReference type="InterPro" id="IPR017937">
    <property type="entry name" value="Thioredoxin_CS"/>
</dbReference>
<feature type="region of interest" description="Disordered" evidence="4">
    <location>
        <begin position="35"/>
        <end position="57"/>
    </location>
</feature>
<feature type="domain" description="Thioredoxin" evidence="5">
    <location>
        <begin position="65"/>
        <end position="204"/>
    </location>
</feature>
<keyword evidence="3" id="KW-0676">Redox-active center</keyword>
<reference evidence="7 9" key="3">
    <citation type="submission" date="2018-07" db="EMBL/GenBank/DDBJ databases">
        <title>Genomic and Epidemiologic Investigation of an Indolent Hospital Outbreak.</title>
        <authorList>
            <person name="Johnson R.C."/>
            <person name="Deming C."/>
            <person name="Conlan S."/>
            <person name="Zellmer C.J."/>
            <person name="Michelin A.V."/>
            <person name="Lee-Lin S."/>
            <person name="Thomas P.J."/>
            <person name="Park M."/>
            <person name="Weingarten R.A."/>
            <person name="Less J."/>
            <person name="Dekker J.P."/>
            <person name="Frank K.M."/>
            <person name="Musser K.A."/>
            <person name="Mcquiston J.R."/>
            <person name="Henderson D.K."/>
            <person name="Lau A.F."/>
            <person name="Palmore T.N."/>
            <person name="Segre J.A."/>
        </authorList>
    </citation>
    <scope>NUCLEOTIDE SEQUENCE [LARGE SCALE GENOMIC DNA]</scope>
    <source>
        <strain evidence="7 9">SK-NIH.Env10_0317</strain>
    </source>
</reference>
<evidence type="ECO:0000313" key="7">
    <source>
        <dbReference type="EMBL" id="RSV05608.1"/>
    </source>
</evidence>
<evidence type="ECO:0000256" key="1">
    <source>
        <dbReference type="ARBA" id="ARBA00004196"/>
    </source>
</evidence>
<dbReference type="CDD" id="cd02966">
    <property type="entry name" value="TlpA_like_family"/>
    <property type="match status" value="1"/>
</dbReference>
<dbReference type="PANTHER" id="PTHR42852">
    <property type="entry name" value="THIOL:DISULFIDE INTERCHANGE PROTEIN DSBE"/>
    <property type="match status" value="1"/>
</dbReference>
<dbReference type="SUPFAM" id="SSF52833">
    <property type="entry name" value="Thioredoxin-like"/>
    <property type="match status" value="1"/>
</dbReference>
<dbReference type="EMBL" id="QQWO01000004">
    <property type="protein sequence ID" value="RSV05608.1"/>
    <property type="molecule type" value="Genomic_DNA"/>
</dbReference>
<organism evidence="6 8">
    <name type="scientific">Sphingomonas koreensis</name>
    <dbReference type="NCBI Taxonomy" id="93064"/>
    <lineage>
        <taxon>Bacteria</taxon>
        <taxon>Pseudomonadati</taxon>
        <taxon>Pseudomonadota</taxon>
        <taxon>Alphaproteobacteria</taxon>
        <taxon>Sphingomonadales</taxon>
        <taxon>Sphingomonadaceae</taxon>
        <taxon>Sphingomonas</taxon>
    </lineage>
</organism>
<protein>
    <submittedName>
        <fullName evidence="6">Thioredoxin</fullName>
    </submittedName>
    <submittedName>
        <fullName evidence="7">TlpA family protein disulfide reductase</fullName>
    </submittedName>
</protein>
<dbReference type="PANTHER" id="PTHR42852:SF13">
    <property type="entry name" value="PROTEIN DIPZ"/>
    <property type="match status" value="1"/>
</dbReference>
<dbReference type="Proteomes" id="UP000286681">
    <property type="component" value="Unassembled WGS sequence"/>
</dbReference>
<accession>A0A1L6J6S1</accession>
<dbReference type="GO" id="GO:0030313">
    <property type="term" value="C:cell envelope"/>
    <property type="evidence" value="ECO:0007669"/>
    <property type="project" value="UniProtKB-SubCell"/>
</dbReference>
<keyword evidence="2" id="KW-0201">Cytochrome c-type biogenesis</keyword>
<dbReference type="KEGG" id="skr:BRX40_03015"/>
<dbReference type="AlphaFoldDB" id="A0A1L6J6S1"/>
<evidence type="ECO:0000313" key="6">
    <source>
        <dbReference type="EMBL" id="APR51537.1"/>
    </source>
</evidence>
<dbReference type="STRING" id="93064.BRX40_03015"/>
<dbReference type="GO" id="GO:0017004">
    <property type="term" value="P:cytochrome complex assembly"/>
    <property type="evidence" value="ECO:0007669"/>
    <property type="project" value="UniProtKB-KW"/>
</dbReference>
<reference evidence="6" key="1">
    <citation type="submission" date="2016-12" db="EMBL/GenBank/DDBJ databases">
        <title>Whole genome sequencing of Sphingomonas koreensis.</title>
        <authorList>
            <person name="Conlan S."/>
            <person name="Thomas P.J."/>
            <person name="Mullikin J."/>
            <person name="Palmore T.N."/>
            <person name="Frank K.M."/>
            <person name="Segre J.A."/>
        </authorList>
    </citation>
    <scope>NUCLEOTIDE SEQUENCE</scope>
    <source>
        <strain evidence="6">ABOJV</strain>
    </source>
</reference>
<dbReference type="InterPro" id="IPR013766">
    <property type="entry name" value="Thioredoxin_domain"/>
</dbReference>
<keyword evidence="8" id="KW-1185">Reference proteome</keyword>
<evidence type="ECO:0000313" key="9">
    <source>
        <dbReference type="Proteomes" id="UP000286681"/>
    </source>
</evidence>
<evidence type="ECO:0000256" key="2">
    <source>
        <dbReference type="ARBA" id="ARBA00022748"/>
    </source>
</evidence>
<gene>
    <name evidence="6" type="ORF">BRX40_03015</name>
    <name evidence="7" type="ORF">CA257_06615</name>
</gene>
<dbReference type="OrthoDB" id="9799347at2"/>
<reference evidence="8" key="2">
    <citation type="submission" date="2016-12" db="EMBL/GenBank/DDBJ databases">
        <title>Whole genome sequencing of Sphingomonas sp. ABOJV.</title>
        <authorList>
            <person name="Conlan S."/>
            <person name="Thomas P.J."/>
            <person name="Mullikin J."/>
            <person name="Palmore T.N."/>
            <person name="Frank K.M."/>
            <person name="Segre J.A."/>
        </authorList>
    </citation>
    <scope>NUCLEOTIDE SEQUENCE [LARGE SCALE GENOMIC DNA]</scope>
    <source>
        <strain evidence="8">ABOJV</strain>
    </source>
</reference>
<sequence>MLLESVLRSTIALLPVLATLALGIAGCDTAKQPGEQANAAVDGESPTAPANGTDDAERIGTIDRSHKGEAAPAIAFTAPDGKKTNLAAFKGKPVLLNLWATWCAPCVREMPALDRLAQREGAKLQVLTVSQDLEGAAKVTPYFQKAGFKALQPWLDPDVGLSTHYGVNLPTTVLYDAQGREVWRVAGDMDWDGETAKGWLAEAG</sequence>
<dbReference type="PROSITE" id="PS00194">
    <property type="entry name" value="THIOREDOXIN_1"/>
    <property type="match status" value="1"/>
</dbReference>